<keyword evidence="4" id="KW-0804">Transcription</keyword>
<dbReference type="InterPro" id="IPR000847">
    <property type="entry name" value="LysR_HTH_N"/>
</dbReference>
<protein>
    <submittedName>
        <fullName evidence="6">LysR family transcriptional regulator</fullName>
    </submittedName>
</protein>
<keyword evidence="2" id="KW-0805">Transcription regulation</keyword>
<dbReference type="Proteomes" id="UP000706039">
    <property type="component" value="Unassembled WGS sequence"/>
</dbReference>
<dbReference type="SUPFAM" id="SSF46785">
    <property type="entry name" value="Winged helix' DNA-binding domain"/>
    <property type="match status" value="1"/>
</dbReference>
<dbReference type="SUPFAM" id="SSF53850">
    <property type="entry name" value="Periplasmic binding protein-like II"/>
    <property type="match status" value="1"/>
</dbReference>
<dbReference type="PRINTS" id="PR00039">
    <property type="entry name" value="HTHLYSR"/>
</dbReference>
<evidence type="ECO:0000256" key="3">
    <source>
        <dbReference type="ARBA" id="ARBA00023125"/>
    </source>
</evidence>
<dbReference type="Pfam" id="PF03466">
    <property type="entry name" value="LysR_substrate"/>
    <property type="match status" value="1"/>
</dbReference>
<dbReference type="PANTHER" id="PTHR30537">
    <property type="entry name" value="HTH-TYPE TRANSCRIPTIONAL REGULATOR"/>
    <property type="match status" value="1"/>
</dbReference>
<dbReference type="InterPro" id="IPR058163">
    <property type="entry name" value="LysR-type_TF_proteobact-type"/>
</dbReference>
<dbReference type="PROSITE" id="PS50931">
    <property type="entry name" value="HTH_LYSR"/>
    <property type="match status" value="1"/>
</dbReference>
<keyword evidence="3" id="KW-0238">DNA-binding</keyword>
<dbReference type="PANTHER" id="PTHR30537:SF79">
    <property type="entry name" value="TRANSCRIPTIONAL REGULATOR-RELATED"/>
    <property type="match status" value="1"/>
</dbReference>
<sequence length="305" mass="33236">MTEPLQRTMAPLRAVQAFEAIMRLGTVTRAAQELGVSAGALSQQIKVLERFLGVQLLERSGRGVVPTFWGQKYLPGVAEGFDALRRAQRLVQQQKQDTQIRISAPASISTRWLASQLFEWSNRHPKSIFQLRASDAEPDLQSGEADLRVTYGDHVLVHAHYAKLFVDAVTPVLSPRLAARTITEPAALLDYPLIGVDWGPEIDAPPPGWHDWLAHNGVAAAPSRAALTFSLSSTAVDAAVSGNGIALAQLSMVGEDLAAGRLIAPFPDRTLPMPKPYYLAWGASALTKAGCKEMQRWLMRKGRAD</sequence>
<comment type="similarity">
    <text evidence="1">Belongs to the LysR transcriptional regulatory family.</text>
</comment>
<accession>A0ABS7Q1X9</accession>
<dbReference type="EMBL" id="JAINVV010000015">
    <property type="protein sequence ID" value="MBY8826229.1"/>
    <property type="molecule type" value="Genomic_DNA"/>
</dbReference>
<evidence type="ECO:0000313" key="6">
    <source>
        <dbReference type="EMBL" id="MBY8826229.1"/>
    </source>
</evidence>
<keyword evidence="7" id="KW-1185">Reference proteome</keyword>
<evidence type="ECO:0000256" key="4">
    <source>
        <dbReference type="ARBA" id="ARBA00023163"/>
    </source>
</evidence>
<evidence type="ECO:0000259" key="5">
    <source>
        <dbReference type="PROSITE" id="PS50931"/>
    </source>
</evidence>
<dbReference type="InterPro" id="IPR036388">
    <property type="entry name" value="WH-like_DNA-bd_sf"/>
</dbReference>
<name>A0ABS7Q1X9_9SPHN</name>
<dbReference type="Gene3D" id="3.40.190.10">
    <property type="entry name" value="Periplasmic binding protein-like II"/>
    <property type="match status" value="2"/>
</dbReference>
<dbReference type="InterPro" id="IPR036390">
    <property type="entry name" value="WH_DNA-bd_sf"/>
</dbReference>
<dbReference type="RefSeq" id="WP_222993678.1">
    <property type="nucleotide sequence ID" value="NZ_JAINVV010000015.1"/>
</dbReference>
<evidence type="ECO:0000256" key="1">
    <source>
        <dbReference type="ARBA" id="ARBA00009437"/>
    </source>
</evidence>
<evidence type="ECO:0000256" key="2">
    <source>
        <dbReference type="ARBA" id="ARBA00023015"/>
    </source>
</evidence>
<evidence type="ECO:0000313" key="7">
    <source>
        <dbReference type="Proteomes" id="UP000706039"/>
    </source>
</evidence>
<dbReference type="InterPro" id="IPR005119">
    <property type="entry name" value="LysR_subst-bd"/>
</dbReference>
<proteinExistence type="inferred from homology"/>
<organism evidence="6 7">
    <name type="scientific">Sphingomonas colocasiae</name>
    <dbReference type="NCBI Taxonomy" id="1848973"/>
    <lineage>
        <taxon>Bacteria</taxon>
        <taxon>Pseudomonadati</taxon>
        <taxon>Pseudomonadota</taxon>
        <taxon>Alphaproteobacteria</taxon>
        <taxon>Sphingomonadales</taxon>
        <taxon>Sphingomonadaceae</taxon>
        <taxon>Sphingomonas</taxon>
    </lineage>
</organism>
<gene>
    <name evidence="6" type="ORF">K7G82_28260</name>
</gene>
<reference evidence="6 7" key="1">
    <citation type="submission" date="2021-08" db="EMBL/GenBank/DDBJ databases">
        <authorList>
            <person name="Tuo L."/>
        </authorList>
    </citation>
    <scope>NUCLEOTIDE SEQUENCE [LARGE SCALE GENOMIC DNA]</scope>
    <source>
        <strain evidence="6 7">JCM 31229</strain>
    </source>
</reference>
<dbReference type="Gene3D" id="1.10.10.10">
    <property type="entry name" value="Winged helix-like DNA-binding domain superfamily/Winged helix DNA-binding domain"/>
    <property type="match status" value="1"/>
</dbReference>
<feature type="domain" description="HTH lysR-type" evidence="5">
    <location>
        <begin position="12"/>
        <end position="67"/>
    </location>
</feature>
<comment type="caution">
    <text evidence="6">The sequence shown here is derived from an EMBL/GenBank/DDBJ whole genome shotgun (WGS) entry which is preliminary data.</text>
</comment>
<dbReference type="Pfam" id="PF00126">
    <property type="entry name" value="HTH_1"/>
    <property type="match status" value="1"/>
</dbReference>